<dbReference type="RefSeq" id="WP_243845440.1">
    <property type="nucleotide sequence ID" value="NZ_JAAOZB010000002.1"/>
</dbReference>
<dbReference type="EMBL" id="JACGWY010000002">
    <property type="protein sequence ID" value="MBA8815906.1"/>
    <property type="molecule type" value="Genomic_DNA"/>
</dbReference>
<organism evidence="4 5">
    <name type="scientific">Microbacterium halimionae</name>
    <dbReference type="NCBI Taxonomy" id="1526413"/>
    <lineage>
        <taxon>Bacteria</taxon>
        <taxon>Bacillati</taxon>
        <taxon>Actinomycetota</taxon>
        <taxon>Actinomycetes</taxon>
        <taxon>Micrococcales</taxon>
        <taxon>Microbacteriaceae</taxon>
        <taxon>Microbacterium</taxon>
    </lineage>
</organism>
<dbReference type="Gene3D" id="2.70.70.10">
    <property type="entry name" value="Glucose Permease (Domain IIA)"/>
    <property type="match status" value="1"/>
</dbReference>
<dbReference type="Pfam" id="PF01551">
    <property type="entry name" value="Peptidase_M23"/>
    <property type="match status" value="1"/>
</dbReference>
<evidence type="ECO:0000259" key="3">
    <source>
        <dbReference type="Pfam" id="PF01551"/>
    </source>
</evidence>
<feature type="signal peptide" evidence="2">
    <location>
        <begin position="1"/>
        <end position="29"/>
    </location>
</feature>
<name>A0A7W3PLD6_9MICO</name>
<accession>A0A7W3PLD6</accession>
<dbReference type="Proteomes" id="UP000526083">
    <property type="component" value="Unassembled WGS sequence"/>
</dbReference>
<protein>
    <submittedName>
        <fullName evidence="4">Murein DD-endopeptidase MepM/ murein hydrolase activator NlpD</fullName>
    </submittedName>
</protein>
<gene>
    <name evidence="4" type="ORF">FHX48_000979</name>
</gene>
<comment type="caution">
    <text evidence="4">The sequence shown here is derived from an EMBL/GenBank/DDBJ whole genome shotgun (WGS) entry which is preliminary data.</text>
</comment>
<evidence type="ECO:0000313" key="5">
    <source>
        <dbReference type="Proteomes" id="UP000526083"/>
    </source>
</evidence>
<sequence>MISMKRALVFIVMLAPLASILALSSPASARPASAVERSSAEIEWVWPIAAFRVTASFAAPAHAYGPGHRGLDIVPLDGNSVFAPAAGIVAFAGKVADRSLVTISHSDGFVTTLEPVSPTLVAGSVVDAGAPVGEVATGGHASLGTLHFGVRKAGVYINPLTLFEQIPRAVLLPCC</sequence>
<keyword evidence="4" id="KW-0378">Hydrolase</keyword>
<dbReference type="GO" id="GO:0004222">
    <property type="term" value="F:metalloendopeptidase activity"/>
    <property type="evidence" value="ECO:0007669"/>
    <property type="project" value="TreeGrafter"/>
</dbReference>
<dbReference type="SUPFAM" id="SSF51261">
    <property type="entry name" value="Duplicated hybrid motif"/>
    <property type="match status" value="1"/>
</dbReference>
<dbReference type="InterPro" id="IPR011055">
    <property type="entry name" value="Dup_hybrid_motif"/>
</dbReference>
<dbReference type="CDD" id="cd12797">
    <property type="entry name" value="M23_peptidase"/>
    <property type="match status" value="1"/>
</dbReference>
<feature type="domain" description="M23ase beta-sheet core" evidence="3">
    <location>
        <begin position="67"/>
        <end position="159"/>
    </location>
</feature>
<proteinExistence type="predicted"/>
<dbReference type="PANTHER" id="PTHR21666">
    <property type="entry name" value="PEPTIDASE-RELATED"/>
    <property type="match status" value="1"/>
</dbReference>
<evidence type="ECO:0000313" key="4">
    <source>
        <dbReference type="EMBL" id="MBA8815906.1"/>
    </source>
</evidence>
<keyword evidence="1 2" id="KW-0732">Signal</keyword>
<evidence type="ECO:0000256" key="2">
    <source>
        <dbReference type="SAM" id="SignalP"/>
    </source>
</evidence>
<keyword evidence="5" id="KW-1185">Reference proteome</keyword>
<reference evidence="4 5" key="1">
    <citation type="submission" date="2020-07" db="EMBL/GenBank/DDBJ databases">
        <title>Sequencing the genomes of 1000 actinobacteria strains.</title>
        <authorList>
            <person name="Klenk H.-P."/>
        </authorList>
    </citation>
    <scope>NUCLEOTIDE SEQUENCE [LARGE SCALE GENOMIC DNA]</scope>
    <source>
        <strain evidence="4 5">DSM 27576</strain>
    </source>
</reference>
<dbReference type="InterPro" id="IPR016047">
    <property type="entry name" value="M23ase_b-sheet_dom"/>
</dbReference>
<evidence type="ECO:0000256" key="1">
    <source>
        <dbReference type="ARBA" id="ARBA00022729"/>
    </source>
</evidence>
<dbReference type="AlphaFoldDB" id="A0A7W3PLD6"/>
<dbReference type="InterPro" id="IPR050570">
    <property type="entry name" value="Cell_wall_metabolism_enzyme"/>
</dbReference>
<dbReference type="PANTHER" id="PTHR21666:SF289">
    <property type="entry name" value="L-ALA--D-GLU ENDOPEPTIDASE"/>
    <property type="match status" value="1"/>
</dbReference>
<feature type="chain" id="PRO_5038560983" evidence="2">
    <location>
        <begin position="30"/>
        <end position="175"/>
    </location>
</feature>